<evidence type="ECO:0000256" key="1">
    <source>
        <dbReference type="ARBA" id="ARBA00022723"/>
    </source>
</evidence>
<evidence type="ECO:0000256" key="2">
    <source>
        <dbReference type="ARBA" id="ARBA00023015"/>
    </source>
</evidence>
<keyword evidence="6" id="KW-0812">Transmembrane</keyword>
<dbReference type="InterPro" id="IPR001138">
    <property type="entry name" value="Zn2Cys6_DnaBD"/>
</dbReference>
<dbReference type="SMART" id="SM00906">
    <property type="entry name" value="Fungal_trans"/>
    <property type="match status" value="1"/>
</dbReference>
<dbReference type="AlphaFoldDB" id="A0A9P0EP86"/>
<protein>
    <recommendedName>
        <fullName evidence="7">Xylanolytic transcriptional activator regulatory domain-containing protein</fullName>
    </recommendedName>
</protein>
<dbReference type="InterPro" id="IPR051127">
    <property type="entry name" value="Fungal_SecMet_Regulators"/>
</dbReference>
<dbReference type="PANTHER" id="PTHR47424">
    <property type="entry name" value="REGULATORY PROTEIN GAL4"/>
    <property type="match status" value="1"/>
</dbReference>
<dbReference type="GO" id="GO:0000978">
    <property type="term" value="F:RNA polymerase II cis-regulatory region sequence-specific DNA binding"/>
    <property type="evidence" value="ECO:0007669"/>
    <property type="project" value="TreeGrafter"/>
</dbReference>
<dbReference type="Proteomes" id="UP000775872">
    <property type="component" value="Unassembled WGS sequence"/>
</dbReference>
<proteinExistence type="predicted"/>
<evidence type="ECO:0000313" key="9">
    <source>
        <dbReference type="Proteomes" id="UP000775872"/>
    </source>
</evidence>
<feature type="transmembrane region" description="Helical" evidence="6">
    <location>
        <begin position="354"/>
        <end position="371"/>
    </location>
</feature>
<dbReference type="EMBL" id="CABFOC020000063">
    <property type="protein sequence ID" value="CAH0055899.1"/>
    <property type="molecule type" value="Genomic_DNA"/>
</dbReference>
<dbReference type="CDD" id="cd00067">
    <property type="entry name" value="GAL4"/>
    <property type="match status" value="1"/>
</dbReference>
<dbReference type="GO" id="GO:0006351">
    <property type="term" value="P:DNA-templated transcription"/>
    <property type="evidence" value="ECO:0007669"/>
    <property type="project" value="InterPro"/>
</dbReference>
<dbReference type="InterPro" id="IPR007219">
    <property type="entry name" value="XnlR_reg_dom"/>
</dbReference>
<dbReference type="PANTHER" id="PTHR47424:SF5">
    <property type="entry name" value="ZN(II)2CYS6 TRANSCRIPTION FACTOR (EUROFUNG)"/>
    <property type="match status" value="1"/>
</dbReference>
<dbReference type="Gene3D" id="4.10.240.10">
    <property type="entry name" value="Zn(2)-C6 fungal-type DNA-binding domain"/>
    <property type="match status" value="1"/>
</dbReference>
<keyword evidence="2" id="KW-0805">Transcription regulation</keyword>
<evidence type="ECO:0000313" key="8">
    <source>
        <dbReference type="EMBL" id="CAH0055899.1"/>
    </source>
</evidence>
<feature type="region of interest" description="Disordered" evidence="5">
    <location>
        <begin position="221"/>
        <end position="240"/>
    </location>
</feature>
<dbReference type="GO" id="GO:0008270">
    <property type="term" value="F:zinc ion binding"/>
    <property type="evidence" value="ECO:0007669"/>
    <property type="project" value="InterPro"/>
</dbReference>
<dbReference type="GO" id="GO:0000981">
    <property type="term" value="F:DNA-binding transcription factor activity, RNA polymerase II-specific"/>
    <property type="evidence" value="ECO:0007669"/>
    <property type="project" value="InterPro"/>
</dbReference>
<evidence type="ECO:0000256" key="3">
    <source>
        <dbReference type="ARBA" id="ARBA00023163"/>
    </source>
</evidence>
<feature type="region of interest" description="Disordered" evidence="5">
    <location>
        <begin position="1"/>
        <end position="30"/>
    </location>
</feature>
<keyword evidence="9" id="KW-1185">Reference proteome</keyword>
<organism evidence="8 9">
    <name type="scientific">Clonostachys solani</name>
    <dbReference type="NCBI Taxonomy" id="160281"/>
    <lineage>
        <taxon>Eukaryota</taxon>
        <taxon>Fungi</taxon>
        <taxon>Dikarya</taxon>
        <taxon>Ascomycota</taxon>
        <taxon>Pezizomycotina</taxon>
        <taxon>Sordariomycetes</taxon>
        <taxon>Hypocreomycetidae</taxon>
        <taxon>Hypocreales</taxon>
        <taxon>Bionectriaceae</taxon>
        <taxon>Clonostachys</taxon>
    </lineage>
</organism>
<keyword evidence="3" id="KW-0804">Transcription</keyword>
<evidence type="ECO:0000256" key="4">
    <source>
        <dbReference type="ARBA" id="ARBA00023242"/>
    </source>
</evidence>
<dbReference type="OrthoDB" id="3971593at2759"/>
<comment type="caution">
    <text evidence="8">The sequence shown here is derived from an EMBL/GenBank/DDBJ whole genome shotgun (WGS) entry which is preliminary data.</text>
</comment>
<keyword evidence="1" id="KW-0479">Metal-binding</keyword>
<evidence type="ECO:0000256" key="6">
    <source>
        <dbReference type="SAM" id="Phobius"/>
    </source>
</evidence>
<dbReference type="GO" id="GO:0000435">
    <property type="term" value="P:positive regulation of transcription from RNA polymerase II promoter by galactose"/>
    <property type="evidence" value="ECO:0007669"/>
    <property type="project" value="TreeGrafter"/>
</dbReference>
<dbReference type="InterPro" id="IPR036864">
    <property type="entry name" value="Zn2-C6_fun-type_DNA-bd_sf"/>
</dbReference>
<evidence type="ECO:0000259" key="7">
    <source>
        <dbReference type="SMART" id="SM00906"/>
    </source>
</evidence>
<dbReference type="GO" id="GO:0005634">
    <property type="term" value="C:nucleus"/>
    <property type="evidence" value="ECO:0007669"/>
    <property type="project" value="TreeGrafter"/>
</dbReference>
<reference evidence="8" key="1">
    <citation type="submission" date="2021-10" db="EMBL/GenBank/DDBJ databases">
        <authorList>
            <person name="Piombo E."/>
        </authorList>
    </citation>
    <scope>NUCLEOTIDE SEQUENCE</scope>
</reference>
<feature type="transmembrane region" description="Helical" evidence="6">
    <location>
        <begin position="585"/>
        <end position="602"/>
    </location>
</feature>
<dbReference type="SUPFAM" id="SSF57701">
    <property type="entry name" value="Zn2/Cys6 DNA-binding domain"/>
    <property type="match status" value="1"/>
</dbReference>
<sequence length="722" mass="80576">MEGHSQDQDGNAGSTPFWPGNPPPRRLHDYQCDADQPAFVSYECKKRKTKCDSAHPCGQCAKGGRKFSHIYSGAAETRQILDRLCNIEDQMRPLRSASPVASDPASCSEVRDAGPGPPELTDDNSTLGPSSLELPPPEDPPASRRAAMGPEVPHNRHDALDIGAPAEPSPISSALSTNCCPGSETGTARIYTPATAHYKFNIDLAQTNLLARGICPPARNGTTANASRAASPSPRGISPTTTPVDPVWLIDRREAMRLCNVYEEEINLSHPFLDMATIRDNVKRLYDAIDVLVGYGCTEMPLNATTILERDELHIIKLVFATALITETGGPGGLTGALFNDVKFSTRDRFWEDITLPTIIIFFLLAMWQFLADNDRLAWRLTGFVARWCLEIGLNQSRFFQKLPASDHDGKMAVRLFWCIHALDRRWGFGNGLPFVIQDSDVDDKYPQPDDDVPYLKAMVAFSHIMSAVWSASYASPIDRSKPQGRDEASYLDFRITKWWDELPADLKLSGQDDQLPRGMMRLRILLYLRRCQLKILLHQPVLHSPLLLHNHAQVADGVVQLAKDVIRRLDDLHRLTDIYSTQQMCFNYFLVLSLGVIFLAITQAPERFVRTVQVEFNTALDLIESLSSKSYVSRRLWRFIKSLRPLGDRLGAKDATQAAHAGDHDQGHIVPDQIDPFPELGMGVFYSAEDGFTQLFDEPIDTEQLMESMKSIFDAIEVDST</sequence>
<feature type="region of interest" description="Disordered" evidence="5">
    <location>
        <begin position="95"/>
        <end position="179"/>
    </location>
</feature>
<keyword evidence="4" id="KW-0539">Nucleus</keyword>
<keyword evidence="6" id="KW-0472">Membrane</keyword>
<name>A0A9P0EP86_9HYPO</name>
<accession>A0A9P0EP86</accession>
<dbReference type="CDD" id="cd12148">
    <property type="entry name" value="fungal_TF_MHR"/>
    <property type="match status" value="1"/>
</dbReference>
<keyword evidence="6" id="KW-1133">Transmembrane helix</keyword>
<evidence type="ECO:0000256" key="5">
    <source>
        <dbReference type="SAM" id="MobiDB-lite"/>
    </source>
</evidence>
<dbReference type="Pfam" id="PF04082">
    <property type="entry name" value="Fungal_trans"/>
    <property type="match status" value="1"/>
</dbReference>
<gene>
    <name evidence="8" type="ORF">CSOL1703_00005833</name>
</gene>
<feature type="compositionally biased region" description="Polar residues" evidence="5">
    <location>
        <begin position="170"/>
        <end position="179"/>
    </location>
</feature>
<feature type="domain" description="Xylanolytic transcriptional activator regulatory" evidence="7">
    <location>
        <begin position="378"/>
        <end position="453"/>
    </location>
</feature>
<feature type="compositionally biased region" description="Low complexity" evidence="5">
    <location>
        <begin position="226"/>
        <end position="235"/>
    </location>
</feature>